<dbReference type="Gene3D" id="3.40.630.30">
    <property type="match status" value="1"/>
</dbReference>
<dbReference type="InterPro" id="IPR016181">
    <property type="entry name" value="Acyl_CoA_acyltransferase"/>
</dbReference>
<proteinExistence type="predicted"/>
<name>A0A3R8SQ48_9MICO</name>
<dbReference type="GeneID" id="78121031"/>
<dbReference type="InterPro" id="IPR000182">
    <property type="entry name" value="GNAT_dom"/>
</dbReference>
<dbReference type="AlphaFoldDB" id="A0A3R8SQ48"/>
<dbReference type="EMBL" id="QOCI01000006">
    <property type="protein sequence ID" value="RRR18794.1"/>
    <property type="molecule type" value="Genomic_DNA"/>
</dbReference>
<keyword evidence="2" id="KW-0808">Transferase</keyword>
<dbReference type="Proteomes" id="UP000274327">
    <property type="component" value="Unassembled WGS sequence"/>
</dbReference>
<evidence type="ECO:0000259" key="1">
    <source>
        <dbReference type="PROSITE" id="PS51186"/>
    </source>
</evidence>
<protein>
    <submittedName>
        <fullName evidence="2">GNAT family N-acetyltransferase</fullName>
    </submittedName>
</protein>
<dbReference type="Pfam" id="PF13527">
    <property type="entry name" value="Acetyltransf_9"/>
    <property type="match status" value="1"/>
</dbReference>
<organism evidence="2 3">
    <name type="scientific">Brachybacterium paraconglomeratum</name>
    <dbReference type="NCBI Taxonomy" id="173362"/>
    <lineage>
        <taxon>Bacteria</taxon>
        <taxon>Bacillati</taxon>
        <taxon>Actinomycetota</taxon>
        <taxon>Actinomycetes</taxon>
        <taxon>Micrococcales</taxon>
        <taxon>Dermabacteraceae</taxon>
        <taxon>Brachybacterium</taxon>
    </lineage>
</organism>
<evidence type="ECO:0000313" key="2">
    <source>
        <dbReference type="EMBL" id="RRR18794.1"/>
    </source>
</evidence>
<gene>
    <name evidence="2" type="ORF">DS079_08345</name>
</gene>
<dbReference type="SUPFAM" id="SSF55729">
    <property type="entry name" value="Acyl-CoA N-acyltransferases (Nat)"/>
    <property type="match status" value="1"/>
</dbReference>
<reference evidence="2 3" key="1">
    <citation type="submission" date="2018-07" db="EMBL/GenBank/DDBJ databases">
        <title>Brachybacteriurn paraconglorneratum KCTC 9916.</title>
        <authorList>
            <person name="Li Y."/>
        </authorList>
    </citation>
    <scope>NUCLEOTIDE SEQUENCE [LARGE SCALE GENOMIC DNA]</scope>
    <source>
        <strain evidence="2 3">KCTC 9916</strain>
    </source>
</reference>
<evidence type="ECO:0000313" key="3">
    <source>
        <dbReference type="Proteomes" id="UP000274327"/>
    </source>
</evidence>
<comment type="caution">
    <text evidence="2">The sequence shown here is derived from an EMBL/GenBank/DDBJ whole genome shotgun (WGS) entry which is preliminary data.</text>
</comment>
<dbReference type="GO" id="GO:0016747">
    <property type="term" value="F:acyltransferase activity, transferring groups other than amino-acyl groups"/>
    <property type="evidence" value="ECO:0007669"/>
    <property type="project" value="InterPro"/>
</dbReference>
<accession>A0A3R8SQ48</accession>
<keyword evidence="3" id="KW-1185">Reference proteome</keyword>
<sequence>MKHHSIEILAHQELTEADLGELRQLFDSEYLKEFGEWDPQQPYGYASHDVHVMARIEGRVVGHVGWARREIAVGTEIVAIAGVGGVLISADARGMRLGGELMGWAEQSMRDRGHLAFGYLGCREQVVPFYASCGWHRIYAREKSIGRDGESVVDEPGPPILIRPIAPLEPWPEGDINLRGRAW</sequence>
<dbReference type="RefSeq" id="WP_126986482.1">
    <property type="nucleotide sequence ID" value="NZ_ML133854.1"/>
</dbReference>
<dbReference type="PROSITE" id="PS51186">
    <property type="entry name" value="GNAT"/>
    <property type="match status" value="1"/>
</dbReference>
<feature type="domain" description="N-acetyltransferase" evidence="1">
    <location>
        <begin position="9"/>
        <end position="159"/>
    </location>
</feature>
<dbReference type="CDD" id="cd04301">
    <property type="entry name" value="NAT_SF"/>
    <property type="match status" value="1"/>
</dbReference>